<organism evidence="8 9">
    <name type="scientific">Spinacia oleracea</name>
    <name type="common">Spinach</name>
    <dbReference type="NCBI Taxonomy" id="3562"/>
    <lineage>
        <taxon>Eukaryota</taxon>
        <taxon>Viridiplantae</taxon>
        <taxon>Streptophyta</taxon>
        <taxon>Embryophyta</taxon>
        <taxon>Tracheophyta</taxon>
        <taxon>Spermatophyta</taxon>
        <taxon>Magnoliopsida</taxon>
        <taxon>eudicotyledons</taxon>
        <taxon>Gunneridae</taxon>
        <taxon>Pentapetalae</taxon>
        <taxon>Caryophyllales</taxon>
        <taxon>Chenopodiaceae</taxon>
        <taxon>Chenopodioideae</taxon>
        <taxon>Anserineae</taxon>
        <taxon>Spinacia</taxon>
    </lineage>
</organism>
<evidence type="ECO:0000256" key="2">
    <source>
        <dbReference type="ARBA" id="ARBA00022692"/>
    </source>
</evidence>
<keyword evidence="2 6" id="KW-0812">Transmembrane</keyword>
<comment type="subcellular location">
    <subcellularLocation>
        <location evidence="1">Membrane</location>
        <topology evidence="1">Single-pass membrane protein</topology>
    </subcellularLocation>
</comment>
<feature type="domain" description="VASt" evidence="7">
    <location>
        <begin position="277"/>
        <end position="448"/>
    </location>
</feature>
<feature type="region of interest" description="Disordered" evidence="5">
    <location>
        <begin position="1"/>
        <end position="48"/>
    </location>
</feature>
<dbReference type="PANTHER" id="PTHR47666">
    <property type="entry name" value="PROTEIN VASCULAR ASSOCIATED DEATH 1, CHLOROPLASTIC"/>
    <property type="match status" value="1"/>
</dbReference>
<evidence type="ECO:0000256" key="6">
    <source>
        <dbReference type="SAM" id="Phobius"/>
    </source>
</evidence>
<dbReference type="GO" id="GO:0043069">
    <property type="term" value="P:negative regulation of programmed cell death"/>
    <property type="evidence" value="ECO:0000318"/>
    <property type="project" value="GO_Central"/>
</dbReference>
<dbReference type="Gene3D" id="2.30.29.30">
    <property type="entry name" value="Pleckstrin-homology domain (PH domain)/Phosphotyrosine-binding domain (PTB)"/>
    <property type="match status" value="1"/>
</dbReference>
<gene>
    <name evidence="9" type="primary">LOC110778586</name>
</gene>
<dbReference type="InterPro" id="IPR031968">
    <property type="entry name" value="VASt"/>
</dbReference>
<evidence type="ECO:0000256" key="4">
    <source>
        <dbReference type="ARBA" id="ARBA00023136"/>
    </source>
</evidence>
<dbReference type="SMART" id="SM00568">
    <property type="entry name" value="GRAM"/>
    <property type="match status" value="1"/>
</dbReference>
<keyword evidence="8" id="KW-1185">Reference proteome</keyword>
<dbReference type="PANTHER" id="PTHR47666:SF1">
    <property type="entry name" value="PROTEIN VASCULAR ASSOCIATED DEATH 1, CHLOROPLASTIC"/>
    <property type="match status" value="1"/>
</dbReference>
<feature type="region of interest" description="Disordered" evidence="5">
    <location>
        <begin position="181"/>
        <end position="262"/>
    </location>
</feature>
<dbReference type="InterPro" id="IPR011993">
    <property type="entry name" value="PH-like_dom_sf"/>
</dbReference>
<dbReference type="GeneID" id="110778586"/>
<evidence type="ECO:0000259" key="7">
    <source>
        <dbReference type="PROSITE" id="PS51778"/>
    </source>
</evidence>
<name>A0A9R0JLK5_SPIOL</name>
<dbReference type="AlphaFoldDB" id="A0A9R0JLK5"/>
<feature type="compositionally biased region" description="Basic and acidic residues" evidence="5">
    <location>
        <begin position="244"/>
        <end position="253"/>
    </location>
</feature>
<dbReference type="OrthoDB" id="2162691at2759"/>
<dbReference type="RefSeq" id="XP_021838823.1">
    <property type="nucleotide sequence ID" value="XM_021983131.2"/>
</dbReference>
<evidence type="ECO:0000313" key="9">
    <source>
        <dbReference type="RefSeq" id="XP_021838823.1"/>
    </source>
</evidence>
<evidence type="ECO:0000313" key="8">
    <source>
        <dbReference type="Proteomes" id="UP000813463"/>
    </source>
</evidence>
<protein>
    <submittedName>
        <fullName evidence="9">Protein VASCULAR ASSOCIATED DEATH 1, chloroplastic</fullName>
    </submittedName>
</protein>
<dbReference type="Pfam" id="PF02893">
    <property type="entry name" value="GRAM"/>
    <property type="match status" value="1"/>
</dbReference>
<reference evidence="9" key="2">
    <citation type="submission" date="2025-08" db="UniProtKB">
        <authorList>
            <consortium name="RefSeq"/>
        </authorList>
    </citation>
    <scope>IDENTIFICATION</scope>
    <source>
        <tissue evidence="9">Leaf</tissue>
    </source>
</reference>
<feature type="compositionally biased region" description="Basic and acidic residues" evidence="5">
    <location>
        <begin position="222"/>
        <end position="235"/>
    </location>
</feature>
<evidence type="ECO:0000256" key="1">
    <source>
        <dbReference type="ARBA" id="ARBA00004167"/>
    </source>
</evidence>
<proteinExistence type="predicted"/>
<accession>A0A9R0JLK5</accession>
<feature type="compositionally biased region" description="Low complexity" evidence="5">
    <location>
        <begin position="1"/>
        <end position="37"/>
    </location>
</feature>
<dbReference type="PROSITE" id="PS51778">
    <property type="entry name" value="VAST"/>
    <property type="match status" value="1"/>
</dbReference>
<dbReference type="CDD" id="cd13220">
    <property type="entry name" value="PH-GRAM_GRAMDC"/>
    <property type="match status" value="1"/>
</dbReference>
<sequence length="639" mass="71825">MAAALASPPSSQTMVSSSTLSPSRSSSESAAVSATPSDLSDRITRTSSFSRNADSQSLDLLRSEEYRQLFRLPAEEALLQDFNCALQENILLQGHMYLFEHYICFYSNIFGFETKKIIPLQDVTSVRRAKTAGIFHNAIEIVAAGKKHFFASFLSRDEAFKLIDDGWSQQTNGAKGILDRQDSKFESSSQLNGDIPAENANSDIPVSDSVSDERNLGVSTPEDTKPPAGHVHDNAKPTASKVSHVMEEKREDAGPSTSSQSINWNLETQDAPETPKCYTKVAESKFPINVEQFFNLFISDDAVGFIKSFHNKCGDKDFMCTSWLPHDKFGYTREKKFLHPVKIYFGAKCGGCKETQKFQVYKDSHLVIKTSQEVSDVPYADYFTVEGLWDVQKDSDESEGCILQVYTNVTFSKKTMFKGKIEQSTVEECREVFATWIQHAHELLKQKNIEKTEEGAILNMLQNGQVDQQVAGQPAEHSERLHGKGEPQRKIETVANSWGSHEQIRNRLLENLFHATTTVMSTLRAIAVKVCTYLRSKGNLQVFLVIAFSIILLLMQFSIVVLLSRPQPVYIIPQADHTSSMGLGVGDRSAEAMAWMEKRVHLLKDEMLLVEAQLERMKHEHVLLKAQLEDFGRLLKQQR</sequence>
<reference evidence="8" key="1">
    <citation type="journal article" date="2021" name="Nat. Commun.">
        <title>Genomic analyses provide insights into spinach domestication and the genetic basis of agronomic traits.</title>
        <authorList>
            <person name="Cai X."/>
            <person name="Sun X."/>
            <person name="Xu C."/>
            <person name="Sun H."/>
            <person name="Wang X."/>
            <person name="Ge C."/>
            <person name="Zhang Z."/>
            <person name="Wang Q."/>
            <person name="Fei Z."/>
            <person name="Jiao C."/>
            <person name="Wang Q."/>
        </authorList>
    </citation>
    <scope>NUCLEOTIDE SEQUENCE [LARGE SCALE GENOMIC DNA]</scope>
    <source>
        <strain evidence="8">cv. Varoflay</strain>
    </source>
</reference>
<keyword evidence="3 6" id="KW-1133">Transmembrane helix</keyword>
<dbReference type="GO" id="GO:0016020">
    <property type="term" value="C:membrane"/>
    <property type="evidence" value="ECO:0007669"/>
    <property type="project" value="UniProtKB-SubCell"/>
</dbReference>
<feature type="transmembrane region" description="Helical" evidence="6">
    <location>
        <begin position="540"/>
        <end position="563"/>
    </location>
</feature>
<evidence type="ECO:0000256" key="3">
    <source>
        <dbReference type="ARBA" id="ARBA00022989"/>
    </source>
</evidence>
<dbReference type="FunFam" id="2.30.29.30:FF:000008">
    <property type="entry name" value="GRAM domain containing 1B"/>
    <property type="match status" value="1"/>
</dbReference>
<dbReference type="Pfam" id="PF16016">
    <property type="entry name" value="VASt"/>
    <property type="match status" value="1"/>
</dbReference>
<keyword evidence="4 6" id="KW-0472">Membrane</keyword>
<dbReference type="KEGG" id="soe:110778586"/>
<dbReference type="Proteomes" id="UP000813463">
    <property type="component" value="Chromosome 2"/>
</dbReference>
<evidence type="ECO:0000256" key="5">
    <source>
        <dbReference type="SAM" id="MobiDB-lite"/>
    </source>
</evidence>
<dbReference type="InterPro" id="IPR004182">
    <property type="entry name" value="GRAM"/>
</dbReference>